<keyword evidence="1" id="KW-0472">Membrane</keyword>
<feature type="transmembrane region" description="Helical" evidence="1">
    <location>
        <begin position="95"/>
        <end position="114"/>
    </location>
</feature>
<keyword evidence="1" id="KW-0812">Transmembrane</keyword>
<proteinExistence type="predicted"/>
<feature type="transmembrane region" description="Helical" evidence="1">
    <location>
        <begin position="134"/>
        <end position="157"/>
    </location>
</feature>
<name>A0A8J8SZW5_HALGN</name>
<dbReference type="Proteomes" id="UP000785679">
    <property type="component" value="Unassembled WGS sequence"/>
</dbReference>
<feature type="transmembrane region" description="Helical" evidence="1">
    <location>
        <begin position="177"/>
        <end position="197"/>
    </location>
</feature>
<keyword evidence="3" id="KW-1185">Reference proteome</keyword>
<comment type="caution">
    <text evidence="2">The sequence shown here is derived from an EMBL/GenBank/DDBJ whole genome shotgun (WGS) entry which is preliminary data.</text>
</comment>
<protein>
    <submittedName>
        <fullName evidence="2">Uncharacterized protein</fullName>
    </submittedName>
</protein>
<evidence type="ECO:0000256" key="1">
    <source>
        <dbReference type="SAM" id="Phobius"/>
    </source>
</evidence>
<evidence type="ECO:0000313" key="2">
    <source>
        <dbReference type="EMBL" id="TNV77042.1"/>
    </source>
</evidence>
<accession>A0A8J8SZW5</accession>
<keyword evidence="1" id="KW-1133">Transmembrane helix</keyword>
<sequence>MNVYYGFLFLTLGMYLFIRIFQKNKISIEIGAIKGGAKYAKKDDQFCYSANTNKEEDAASSTKDQSSSSPASGDEIASCILSKESNSFIHEVNQWLQIIFSGLVISSAFLCFTLEKDWFKSISANMKIPSYSMLGISLSFTFTYASVDLLQFLIYVFHQKFPFIHKVTLIITNLQQYLLLALSFILGALFGAIFGFIDVEDYSKNAFVLYSILRLEISICTPIGALFGLFGGLMVEYLRQEELKSRGNKDDMMDIKSRQFDTNDDEETVIISGMTKTVRERFGVIELMEDSDHEEGDDLDALLRL</sequence>
<dbReference type="AlphaFoldDB" id="A0A8J8SZW5"/>
<gene>
    <name evidence="2" type="ORF">FGO68_gene15858</name>
</gene>
<organism evidence="2 3">
    <name type="scientific">Halteria grandinella</name>
    <dbReference type="NCBI Taxonomy" id="5974"/>
    <lineage>
        <taxon>Eukaryota</taxon>
        <taxon>Sar</taxon>
        <taxon>Alveolata</taxon>
        <taxon>Ciliophora</taxon>
        <taxon>Intramacronucleata</taxon>
        <taxon>Spirotrichea</taxon>
        <taxon>Stichotrichia</taxon>
        <taxon>Sporadotrichida</taxon>
        <taxon>Halteriidae</taxon>
        <taxon>Halteria</taxon>
    </lineage>
</organism>
<feature type="transmembrane region" description="Helical" evidence="1">
    <location>
        <begin position="217"/>
        <end position="238"/>
    </location>
</feature>
<dbReference type="EMBL" id="RRYP01012541">
    <property type="protein sequence ID" value="TNV77042.1"/>
    <property type="molecule type" value="Genomic_DNA"/>
</dbReference>
<dbReference type="OrthoDB" id="443651at2759"/>
<evidence type="ECO:0000313" key="3">
    <source>
        <dbReference type="Proteomes" id="UP000785679"/>
    </source>
</evidence>
<reference evidence="2" key="1">
    <citation type="submission" date="2019-06" db="EMBL/GenBank/DDBJ databases">
        <authorList>
            <person name="Zheng W."/>
        </authorList>
    </citation>
    <scope>NUCLEOTIDE SEQUENCE</scope>
    <source>
        <strain evidence="2">QDHG01</strain>
    </source>
</reference>
<feature type="transmembrane region" description="Helical" evidence="1">
    <location>
        <begin position="6"/>
        <end position="22"/>
    </location>
</feature>